<dbReference type="RefSeq" id="XP_001383165.2">
    <property type="nucleotide sequence ID" value="XM_001383128.1"/>
</dbReference>
<evidence type="ECO:0000313" key="2">
    <source>
        <dbReference type="EMBL" id="ABN65136.2"/>
    </source>
</evidence>
<dbReference type="OMA" id="LINWTFY"/>
<dbReference type="Proteomes" id="UP000002258">
    <property type="component" value="Chromosome 2"/>
</dbReference>
<dbReference type="InParanoid" id="A3LQ18"/>
<dbReference type="eggNOG" id="ENOG502RPYN">
    <property type="taxonomic scope" value="Eukaryota"/>
</dbReference>
<feature type="compositionally biased region" description="Acidic residues" evidence="1">
    <location>
        <begin position="245"/>
        <end position="255"/>
    </location>
</feature>
<dbReference type="HOGENOM" id="CLU_365629_0_0_1"/>
<accession>A3LQ18</accession>
<protein>
    <submittedName>
        <fullName evidence="2">Uncharacterized protein</fullName>
    </submittedName>
</protein>
<dbReference type="AlphaFoldDB" id="A3LQ18"/>
<feature type="region of interest" description="Disordered" evidence="1">
    <location>
        <begin position="190"/>
        <end position="210"/>
    </location>
</feature>
<feature type="region of interest" description="Disordered" evidence="1">
    <location>
        <begin position="227"/>
        <end position="262"/>
    </location>
</feature>
<name>A3LQ18_PICST</name>
<feature type="compositionally biased region" description="Polar residues" evidence="1">
    <location>
        <begin position="227"/>
        <end position="236"/>
    </location>
</feature>
<keyword evidence="3" id="KW-1185">Reference proteome</keyword>
<dbReference type="OrthoDB" id="4084947at2759"/>
<reference evidence="2 3" key="1">
    <citation type="journal article" date="2007" name="Nat. Biotechnol.">
        <title>Genome sequence of the lignocellulose-bioconverting and xylose-fermenting yeast Pichia stipitis.</title>
        <authorList>
            <person name="Jeffries T.W."/>
            <person name="Grigoriev I.V."/>
            <person name="Grimwood J."/>
            <person name="Laplaza J.M."/>
            <person name="Aerts A."/>
            <person name="Salamov A."/>
            <person name="Schmutz J."/>
            <person name="Lindquist E."/>
            <person name="Dehal P."/>
            <person name="Shapiro H."/>
            <person name="Jin Y.S."/>
            <person name="Passoth V."/>
            <person name="Richardson P.M."/>
        </authorList>
    </citation>
    <scope>NUCLEOTIDE SEQUENCE [LARGE SCALE GENOMIC DNA]</scope>
    <source>
        <strain evidence="3">ATCC 58785 / CBS 6054 / NBRC 10063 / NRRL Y-11545</strain>
    </source>
</reference>
<evidence type="ECO:0000256" key="1">
    <source>
        <dbReference type="SAM" id="MobiDB-lite"/>
    </source>
</evidence>
<dbReference type="KEGG" id="pic:PICST_30152"/>
<sequence length="760" mass="88249">MTTAERQRPHVLFPLQTFLDSQTEYIDRFIPEFKQLEDSTININNIKQLDDLLSHLESSFLRDTDDGLESFCYNLRIPSVNILRILFTLASRCTASNSTHTSAMIDGLVTTNQQIRAFYEEYSQRIHKTPLRDRSVLLLNKYLQIVVKSLQAAGSNSSFVQLPLASILYDRLTAVLKDFLVREAVSHKRKPSSTSPISIKRHNQKDPQSPVKQYTIDSFFQVSPKTIKTTQTSSSPKIMEKNDDSEVSDSEEEEELKLSSSTAEIENEINRFQSYNISPTNRFMNTIFNDVQTSGMNNAGALFSSFDDNGVKSYKKKKSPGARATLRASTPLSDQWHNLKVFEEDILSKKLNPRANSHFNLWKLMNWAFFCADRSSKCQTSLHDSSSTTYHSIYNTYRDLLEVIVGILEINFIDCLIRGPVGELLEGQDPLKSFFSSTRKHIVLQVLEESPSILLSSLMTQLGKSQSDWWDRIVEFVFNGLGIKSQELPVSCYEREKDLIRHDNKKETFNTPFTEGFYVYSDNYDSMRIRFRIICLTYYWSLFFSEGPDVEEDPYLNSNILLKELSRKFVDVDFRYLIEFFRASGDDSNQIPRKYQYLMLGQLANTMLLELTTILEPDRFRIQRKVWEDKNDDDSWWLMVVEELLEVINDERIYLPLVASETDRSFGDFTQLWMKVNYLLEWLLDIHFERLQESEIISHRIKDKFSTRCRTADELRSRLYQKFIRQSLESGDPGLSAESKICNPSANFVDIHYNRFGGTL</sequence>
<organism evidence="2 3">
    <name type="scientific">Scheffersomyces stipitis (strain ATCC 58785 / CBS 6054 / NBRC 10063 / NRRL Y-11545)</name>
    <name type="common">Yeast</name>
    <name type="synonym">Pichia stipitis</name>
    <dbReference type="NCBI Taxonomy" id="322104"/>
    <lineage>
        <taxon>Eukaryota</taxon>
        <taxon>Fungi</taxon>
        <taxon>Dikarya</taxon>
        <taxon>Ascomycota</taxon>
        <taxon>Saccharomycotina</taxon>
        <taxon>Pichiomycetes</taxon>
        <taxon>Debaryomycetaceae</taxon>
        <taxon>Scheffersomyces</taxon>
    </lineage>
</organism>
<dbReference type="GeneID" id="4837449"/>
<gene>
    <name evidence="2" type="ORF">PICST_30152</name>
</gene>
<proteinExistence type="predicted"/>
<evidence type="ECO:0000313" key="3">
    <source>
        <dbReference type="Proteomes" id="UP000002258"/>
    </source>
</evidence>
<dbReference type="EMBL" id="CP000496">
    <property type="protein sequence ID" value="ABN65136.2"/>
    <property type="molecule type" value="Genomic_DNA"/>
</dbReference>